<reference evidence="2 3" key="1">
    <citation type="submission" date="2020-08" db="EMBL/GenBank/DDBJ databases">
        <title>Sequencing the genomes of 1000 actinobacteria strains.</title>
        <authorList>
            <person name="Klenk H.-P."/>
        </authorList>
    </citation>
    <scope>NUCLEOTIDE SEQUENCE [LARGE SCALE GENOMIC DNA]</scope>
    <source>
        <strain evidence="2 3">DSM 46887</strain>
    </source>
</reference>
<dbReference type="EMBL" id="JACHMP010000001">
    <property type="protein sequence ID" value="MBB5816979.1"/>
    <property type="molecule type" value="Genomic_DNA"/>
</dbReference>
<evidence type="ECO:0000313" key="2">
    <source>
        <dbReference type="EMBL" id="MBB5816979.1"/>
    </source>
</evidence>
<dbReference type="AlphaFoldDB" id="A0A7W9IA65"/>
<evidence type="ECO:0000313" key="3">
    <source>
        <dbReference type="Proteomes" id="UP000540685"/>
    </source>
</evidence>
<accession>A0A7W9IA65</accession>
<dbReference type="RefSeq" id="WP_184548434.1">
    <property type="nucleotide sequence ID" value="NZ_JACHMP010000001.1"/>
</dbReference>
<protein>
    <submittedName>
        <fullName evidence="2">Uncharacterized protein</fullName>
    </submittedName>
</protein>
<comment type="caution">
    <text evidence="2">The sequence shown here is derived from an EMBL/GenBank/DDBJ whole genome shotgun (WGS) entry which is preliminary data.</text>
</comment>
<gene>
    <name evidence="2" type="ORF">F4562_000041</name>
</gene>
<keyword evidence="3" id="KW-1185">Reference proteome</keyword>
<evidence type="ECO:0000256" key="1">
    <source>
        <dbReference type="SAM" id="MobiDB-lite"/>
    </source>
</evidence>
<feature type="region of interest" description="Disordered" evidence="1">
    <location>
        <begin position="84"/>
        <end position="106"/>
    </location>
</feature>
<organism evidence="2 3">
    <name type="scientific">Streptosporangium becharense</name>
    <dbReference type="NCBI Taxonomy" id="1816182"/>
    <lineage>
        <taxon>Bacteria</taxon>
        <taxon>Bacillati</taxon>
        <taxon>Actinomycetota</taxon>
        <taxon>Actinomycetes</taxon>
        <taxon>Streptosporangiales</taxon>
        <taxon>Streptosporangiaceae</taxon>
        <taxon>Streptosporangium</taxon>
    </lineage>
</organism>
<name>A0A7W9IA65_9ACTN</name>
<dbReference type="Proteomes" id="UP000540685">
    <property type="component" value="Unassembled WGS sequence"/>
</dbReference>
<sequence length="113" mass="11763">MRRLPSALLTLALLAFALIVVWPPGAERADAPGPGVSRVVAAGYDHAPAAPRCSDREVPAAQPPAAPRLTATFSSLACAVHTALSSHRPDTPPVRAGRRGPPPDLHSLSILRI</sequence>
<proteinExistence type="predicted"/>